<organism evidence="2 3">
    <name type="scientific">Trichomalopsis sarcophagae</name>
    <dbReference type="NCBI Taxonomy" id="543379"/>
    <lineage>
        <taxon>Eukaryota</taxon>
        <taxon>Metazoa</taxon>
        <taxon>Ecdysozoa</taxon>
        <taxon>Arthropoda</taxon>
        <taxon>Hexapoda</taxon>
        <taxon>Insecta</taxon>
        <taxon>Pterygota</taxon>
        <taxon>Neoptera</taxon>
        <taxon>Endopterygota</taxon>
        <taxon>Hymenoptera</taxon>
        <taxon>Apocrita</taxon>
        <taxon>Proctotrupomorpha</taxon>
        <taxon>Chalcidoidea</taxon>
        <taxon>Pteromalidae</taxon>
        <taxon>Pteromalinae</taxon>
        <taxon>Trichomalopsis</taxon>
    </lineage>
</organism>
<comment type="caution">
    <text evidence="2">The sequence shown here is derived from an EMBL/GenBank/DDBJ whole genome shotgun (WGS) entry which is preliminary data.</text>
</comment>
<dbReference type="AlphaFoldDB" id="A0A232FPD8"/>
<evidence type="ECO:0000256" key="1">
    <source>
        <dbReference type="SAM" id="MobiDB-lite"/>
    </source>
</evidence>
<name>A0A232FPD8_9HYME</name>
<reference evidence="2 3" key="1">
    <citation type="journal article" date="2017" name="Curr. Biol.">
        <title>The Evolution of Venom by Co-option of Single-Copy Genes.</title>
        <authorList>
            <person name="Martinson E.O."/>
            <person name="Mrinalini"/>
            <person name="Kelkar Y.D."/>
            <person name="Chang C.H."/>
            <person name="Werren J.H."/>
        </authorList>
    </citation>
    <scope>NUCLEOTIDE SEQUENCE [LARGE SCALE GENOMIC DNA]</scope>
    <source>
        <strain evidence="2 3">Alberta</strain>
        <tissue evidence="2">Whole body</tissue>
    </source>
</reference>
<sequence length="124" mass="14283">MNDHRVQNKQNTDRVENMTLIRSNKRRIIDKLRIYNFKIQGQVCHVSSNTITPIDNNPLNGEYAALITSKDGDIPVNYDLCIYPKNPPPNESNTVGNMNEKRIGKKRKNDQTENMNEDRIAKKG</sequence>
<evidence type="ECO:0000313" key="2">
    <source>
        <dbReference type="EMBL" id="OXU32227.1"/>
    </source>
</evidence>
<proteinExistence type="predicted"/>
<evidence type="ECO:0000313" key="3">
    <source>
        <dbReference type="Proteomes" id="UP000215335"/>
    </source>
</evidence>
<dbReference type="EMBL" id="NNAY01000004">
    <property type="protein sequence ID" value="OXU32227.1"/>
    <property type="molecule type" value="Genomic_DNA"/>
</dbReference>
<dbReference type="Proteomes" id="UP000215335">
    <property type="component" value="Unassembled WGS sequence"/>
</dbReference>
<protein>
    <submittedName>
        <fullName evidence="2">Uncharacterized protein</fullName>
    </submittedName>
</protein>
<feature type="region of interest" description="Disordered" evidence="1">
    <location>
        <begin position="85"/>
        <end position="124"/>
    </location>
</feature>
<keyword evidence="3" id="KW-1185">Reference proteome</keyword>
<gene>
    <name evidence="2" type="ORF">TSAR_008021</name>
</gene>
<accession>A0A232FPD8</accession>